<proteinExistence type="predicted"/>
<accession>A0A915NNC0</accession>
<organism evidence="1 2">
    <name type="scientific">Meloidogyne floridensis</name>
    <dbReference type="NCBI Taxonomy" id="298350"/>
    <lineage>
        <taxon>Eukaryota</taxon>
        <taxon>Metazoa</taxon>
        <taxon>Ecdysozoa</taxon>
        <taxon>Nematoda</taxon>
        <taxon>Chromadorea</taxon>
        <taxon>Rhabditida</taxon>
        <taxon>Tylenchina</taxon>
        <taxon>Tylenchomorpha</taxon>
        <taxon>Tylenchoidea</taxon>
        <taxon>Meloidogynidae</taxon>
        <taxon>Meloidogyninae</taxon>
        <taxon>Meloidogyne</taxon>
    </lineage>
</organism>
<dbReference type="InterPro" id="IPR043136">
    <property type="entry name" value="B30.2/SPRY_sf"/>
</dbReference>
<keyword evidence="1" id="KW-1185">Reference proteome</keyword>
<dbReference type="Gene3D" id="2.60.120.920">
    <property type="match status" value="1"/>
</dbReference>
<sequence>MTLTKKQQNNKQIPIELIYEISRSINGYGNLLIKKQINDTSKQQKYFVSKIKCSENVLISSRIIYLFSGNTLKEILNYFRKINKRKIMVVKLEDLIKKIEIEKEEKIRKNREECANELLRMPKIQDILDGITEQFNKEIEEEYKQKMEELKKKYEEQVLVLPKNKLVKVDEVMSCCDSKCLPAGSFCCNGNGIVKIRECGIFAKYFCSTQNLEGNRPIMVFAESEFMRARIPSDVSGQTYVVFYCEMKVIPDTDENMDWKAELGLYKDANCFFRVSSNGHYYTATTKRMFSELLTGCVIFGVGQIFPPRNKPNAPTQIFFTMDGKQIDKTILMSEDVDLLPHIIVKNCDAEVNFGMDDTKPFTYDIGKHEAAYDN</sequence>
<evidence type="ECO:0000313" key="2">
    <source>
        <dbReference type="WBParaSite" id="scf7180000418906.g3094"/>
    </source>
</evidence>
<protein>
    <submittedName>
        <fullName evidence="2">SPRY domain-containing protein</fullName>
    </submittedName>
</protein>
<dbReference type="WBParaSite" id="scf7180000418906.g3094">
    <property type="protein sequence ID" value="scf7180000418906.g3094"/>
    <property type="gene ID" value="scf7180000418906.g3094"/>
</dbReference>
<reference evidence="2" key="1">
    <citation type="submission" date="2022-11" db="UniProtKB">
        <authorList>
            <consortium name="WormBaseParasite"/>
        </authorList>
    </citation>
    <scope>IDENTIFICATION</scope>
</reference>
<dbReference type="Proteomes" id="UP000887560">
    <property type="component" value="Unplaced"/>
</dbReference>
<evidence type="ECO:0000313" key="1">
    <source>
        <dbReference type="Proteomes" id="UP000887560"/>
    </source>
</evidence>
<dbReference type="AlphaFoldDB" id="A0A915NNC0"/>
<name>A0A915NNC0_9BILA</name>